<proteinExistence type="predicted"/>
<gene>
    <name evidence="1" type="ORF">ACJMK2_019686</name>
</gene>
<dbReference type="Proteomes" id="UP001634394">
    <property type="component" value="Unassembled WGS sequence"/>
</dbReference>
<dbReference type="AlphaFoldDB" id="A0ABD3U025"/>
<evidence type="ECO:0000313" key="2">
    <source>
        <dbReference type="Proteomes" id="UP001634394"/>
    </source>
</evidence>
<accession>A0ABD3U025</accession>
<keyword evidence="2" id="KW-1185">Reference proteome</keyword>
<sequence>MNLSPTPSEENLRNTLYASTCDALESFVKKEEESYDGFMSSFLYLKKEDVVQWENKKKTKSVDGSLEKIQKLTGLKHDEEMNVCSLPADDELEQEVLSEGSTTSRLEERQVVQTGTHVKFDNFVVDEEEDEEVEDSKTGHKDLSDLLGNSAGYTASFDHFTDEKNRIITRIGDDSVTFHNKELATQSSLCDKEHSDLKKELELNDPEKEFEITEEYSTYFGPQGDTVNPGEVEDTHGDPTLQDLQNITQLDFAATYRIEGVQHDPDTEDQNEPCSTQPCSNEVMPFTLDNDFDYDNVTLTPKYTFAEMKQLEGLLCGMQAQAENLIKSDPPRG</sequence>
<dbReference type="InterPro" id="IPR040028">
    <property type="entry name" value="IFTAP"/>
</dbReference>
<dbReference type="PANTHER" id="PTHR35543">
    <property type="entry name" value="PROTEIN C11ORF74"/>
    <property type="match status" value="1"/>
</dbReference>
<protein>
    <submittedName>
        <fullName evidence="1">Uncharacterized protein</fullName>
    </submittedName>
</protein>
<dbReference type="PANTHER" id="PTHR35543:SF1">
    <property type="entry name" value="INTRAFLAGELLAR TRANSPORT-ASSOCIATED PROTEIN"/>
    <property type="match status" value="1"/>
</dbReference>
<dbReference type="Pfam" id="PF17722">
    <property type="entry name" value="IFTAP"/>
    <property type="match status" value="1"/>
</dbReference>
<comment type="caution">
    <text evidence="1">The sequence shown here is derived from an EMBL/GenBank/DDBJ whole genome shotgun (WGS) entry which is preliminary data.</text>
</comment>
<reference evidence="1 2" key="1">
    <citation type="submission" date="2024-11" db="EMBL/GenBank/DDBJ databases">
        <title>Chromosome-level genome assembly of the freshwater bivalve Anodonta woodiana.</title>
        <authorList>
            <person name="Chen X."/>
        </authorList>
    </citation>
    <scope>NUCLEOTIDE SEQUENCE [LARGE SCALE GENOMIC DNA]</scope>
    <source>
        <strain evidence="1">MN2024</strain>
        <tissue evidence="1">Gills</tissue>
    </source>
</reference>
<organism evidence="1 2">
    <name type="scientific">Sinanodonta woodiana</name>
    <name type="common">Chinese pond mussel</name>
    <name type="synonym">Anodonta woodiana</name>
    <dbReference type="NCBI Taxonomy" id="1069815"/>
    <lineage>
        <taxon>Eukaryota</taxon>
        <taxon>Metazoa</taxon>
        <taxon>Spiralia</taxon>
        <taxon>Lophotrochozoa</taxon>
        <taxon>Mollusca</taxon>
        <taxon>Bivalvia</taxon>
        <taxon>Autobranchia</taxon>
        <taxon>Heteroconchia</taxon>
        <taxon>Palaeoheterodonta</taxon>
        <taxon>Unionida</taxon>
        <taxon>Unionoidea</taxon>
        <taxon>Unionidae</taxon>
        <taxon>Unioninae</taxon>
        <taxon>Sinanodonta</taxon>
    </lineage>
</organism>
<name>A0ABD3U025_SINWO</name>
<evidence type="ECO:0000313" key="1">
    <source>
        <dbReference type="EMBL" id="KAL3841563.1"/>
    </source>
</evidence>
<dbReference type="EMBL" id="JBJQND010000017">
    <property type="protein sequence ID" value="KAL3841563.1"/>
    <property type="molecule type" value="Genomic_DNA"/>
</dbReference>